<evidence type="ECO:0000256" key="3">
    <source>
        <dbReference type="ARBA" id="ARBA00022679"/>
    </source>
</evidence>
<dbReference type="SUPFAM" id="SSF55083">
    <property type="entry name" value="6-hydroxymethyl-7,8-dihydropterin pyrophosphokinase, HPPK"/>
    <property type="match status" value="1"/>
</dbReference>
<comment type="pathway">
    <text evidence="1">Cofactor biosynthesis; tetrahydrofolate biosynthesis; 2-amino-4-hydroxy-6-hydroxymethyl-7,8-dihydropteridine diphosphate from 7,8-dihydroneopterin triphosphate: step 4/4.</text>
</comment>
<dbReference type="GO" id="GO:0003848">
    <property type="term" value="F:2-amino-4-hydroxy-6-hydroxymethyldihydropteridine diphosphokinase activity"/>
    <property type="evidence" value="ECO:0007669"/>
    <property type="project" value="UniProtKB-EC"/>
</dbReference>
<keyword evidence="3" id="KW-0808">Transferase</keyword>
<accession>A0A1J5SX57</accession>
<keyword evidence="7" id="KW-0289">Folate biosynthesis</keyword>
<dbReference type="GO" id="GO:0005524">
    <property type="term" value="F:ATP binding"/>
    <property type="evidence" value="ECO:0007669"/>
    <property type="project" value="UniProtKB-KW"/>
</dbReference>
<evidence type="ECO:0000256" key="6">
    <source>
        <dbReference type="ARBA" id="ARBA00022840"/>
    </source>
</evidence>
<dbReference type="InterPro" id="IPR035907">
    <property type="entry name" value="Hppk_sf"/>
</dbReference>
<keyword evidence="4" id="KW-0547">Nucleotide-binding</keyword>
<dbReference type="EMBL" id="MLJW01000015">
    <property type="protein sequence ID" value="OIR13129.1"/>
    <property type="molecule type" value="Genomic_DNA"/>
</dbReference>
<evidence type="ECO:0000256" key="5">
    <source>
        <dbReference type="ARBA" id="ARBA00022777"/>
    </source>
</evidence>
<name>A0A1J5SX57_9ZZZZ</name>
<evidence type="ECO:0000256" key="7">
    <source>
        <dbReference type="ARBA" id="ARBA00022909"/>
    </source>
</evidence>
<dbReference type="PANTHER" id="PTHR43071">
    <property type="entry name" value="2-AMINO-4-HYDROXY-6-HYDROXYMETHYLDIHYDROPTERIDINE PYROPHOSPHOKINASE"/>
    <property type="match status" value="1"/>
</dbReference>
<keyword evidence="5" id="KW-0418">Kinase</keyword>
<dbReference type="PROSITE" id="PS00794">
    <property type="entry name" value="HPPK"/>
    <property type="match status" value="1"/>
</dbReference>
<dbReference type="InterPro" id="IPR000550">
    <property type="entry name" value="Hppk"/>
</dbReference>
<evidence type="ECO:0000256" key="4">
    <source>
        <dbReference type="ARBA" id="ARBA00022741"/>
    </source>
</evidence>
<sequence>MGRKRAVKFGPRIIDLDILLIDDLIIETELLSVPHPALPQRKFALIPLDEVAPDLLHPVEKKSISQLLAGCNDELVVQKISASAS</sequence>
<organism evidence="9">
    <name type="scientific">mine drainage metagenome</name>
    <dbReference type="NCBI Taxonomy" id="410659"/>
    <lineage>
        <taxon>unclassified sequences</taxon>
        <taxon>metagenomes</taxon>
        <taxon>ecological metagenomes</taxon>
    </lineage>
</organism>
<gene>
    <name evidence="9" type="primary">sulD_1</name>
    <name evidence="9" type="ORF">GALL_55130</name>
</gene>
<comment type="caution">
    <text evidence="9">The sequence shown here is derived from an EMBL/GenBank/DDBJ whole genome shotgun (WGS) entry which is preliminary data.</text>
</comment>
<evidence type="ECO:0000256" key="1">
    <source>
        <dbReference type="ARBA" id="ARBA00005051"/>
    </source>
</evidence>
<dbReference type="NCBIfam" id="TIGR01498">
    <property type="entry name" value="folK"/>
    <property type="match status" value="1"/>
</dbReference>
<dbReference type="GO" id="GO:0046656">
    <property type="term" value="P:folic acid biosynthetic process"/>
    <property type="evidence" value="ECO:0007669"/>
    <property type="project" value="UniProtKB-KW"/>
</dbReference>
<dbReference type="PANTHER" id="PTHR43071:SF1">
    <property type="entry name" value="2-AMINO-4-HYDROXY-6-HYDROXYMETHYLDIHYDROPTERIDINE PYROPHOSPHOKINASE"/>
    <property type="match status" value="1"/>
</dbReference>
<dbReference type="GO" id="GO:0016301">
    <property type="term" value="F:kinase activity"/>
    <property type="evidence" value="ECO:0007669"/>
    <property type="project" value="UniProtKB-KW"/>
</dbReference>
<proteinExistence type="predicted"/>
<keyword evidence="6" id="KW-0067">ATP-binding</keyword>
<dbReference type="AlphaFoldDB" id="A0A1J5SX57"/>
<dbReference type="Pfam" id="PF01288">
    <property type="entry name" value="HPPK"/>
    <property type="match status" value="1"/>
</dbReference>
<dbReference type="EC" id="2.7.6.3" evidence="2"/>
<dbReference type="UniPathway" id="UPA00077">
    <property type="reaction ID" value="UER00155"/>
</dbReference>
<evidence type="ECO:0000256" key="2">
    <source>
        <dbReference type="ARBA" id="ARBA00013253"/>
    </source>
</evidence>
<evidence type="ECO:0000313" key="9">
    <source>
        <dbReference type="EMBL" id="OIR13129.1"/>
    </source>
</evidence>
<evidence type="ECO:0000259" key="8">
    <source>
        <dbReference type="PROSITE" id="PS00794"/>
    </source>
</evidence>
<dbReference type="Gene3D" id="3.30.70.560">
    <property type="entry name" value="7,8-Dihydro-6-hydroxymethylpterin-pyrophosphokinase HPPK"/>
    <property type="match status" value="1"/>
</dbReference>
<protein>
    <recommendedName>
        <fullName evidence="2">2-amino-4-hydroxy-6-hydroxymethyldihydropteridine diphosphokinase</fullName>
        <ecNumber evidence="2">2.7.6.3</ecNumber>
    </recommendedName>
</protein>
<feature type="domain" description="7,8-dihydro-6-hydroxymethylpterin-pyrophosphokinase" evidence="8">
    <location>
        <begin position="8"/>
        <end position="19"/>
    </location>
</feature>
<reference evidence="9" key="1">
    <citation type="submission" date="2016-10" db="EMBL/GenBank/DDBJ databases">
        <title>Sequence of Gallionella enrichment culture.</title>
        <authorList>
            <person name="Poehlein A."/>
            <person name="Muehling M."/>
            <person name="Daniel R."/>
        </authorList>
    </citation>
    <scope>NUCLEOTIDE SEQUENCE</scope>
</reference>
<dbReference type="GO" id="GO:0046654">
    <property type="term" value="P:tetrahydrofolate biosynthetic process"/>
    <property type="evidence" value="ECO:0007669"/>
    <property type="project" value="UniProtKB-UniPathway"/>
</dbReference>